<keyword evidence="2" id="KW-1185">Reference proteome</keyword>
<evidence type="ECO:0000313" key="1">
    <source>
        <dbReference type="EMBL" id="GCE38196.1"/>
    </source>
</evidence>
<name>A0A402C3L9_RHOWR</name>
<reference evidence="1 2" key="1">
    <citation type="submission" date="2018-11" db="EMBL/GenBank/DDBJ databases">
        <title>Microbial catabolism of amino acid.</title>
        <authorList>
            <person name="Hibi M."/>
            <person name="Ogawa J."/>
        </authorList>
    </citation>
    <scope>NUCLEOTIDE SEQUENCE [LARGE SCALE GENOMIC DNA]</scope>
    <source>
        <strain evidence="1 2">C31-06</strain>
    </source>
</reference>
<evidence type="ECO:0000313" key="2">
    <source>
        <dbReference type="Proteomes" id="UP000287519"/>
    </source>
</evidence>
<sequence length="54" mass="5700">MNRWIDGSPASADDSTAYADAVAAGNFMKPVEPAGPVEGYGREIGDESWVKLSL</sequence>
<protein>
    <submittedName>
        <fullName evidence="1">Uncharacterized protein</fullName>
    </submittedName>
</protein>
<dbReference type="Proteomes" id="UP000287519">
    <property type="component" value="Unassembled WGS sequence"/>
</dbReference>
<comment type="caution">
    <text evidence="1">The sequence shown here is derived from an EMBL/GenBank/DDBJ whole genome shotgun (WGS) entry which is preliminary data.</text>
</comment>
<dbReference type="EMBL" id="BHYM01000017">
    <property type="protein sequence ID" value="GCE38196.1"/>
    <property type="molecule type" value="Genomic_DNA"/>
</dbReference>
<proteinExistence type="predicted"/>
<gene>
    <name evidence="1" type="ORF">Rhow_001235</name>
</gene>
<dbReference type="AlphaFoldDB" id="A0A402C3L9"/>
<accession>A0A402C3L9</accession>
<organism evidence="1 2">
    <name type="scientific">Rhodococcus wratislaviensis</name>
    <name type="common">Tsukamurella wratislaviensis</name>
    <dbReference type="NCBI Taxonomy" id="44752"/>
    <lineage>
        <taxon>Bacteria</taxon>
        <taxon>Bacillati</taxon>
        <taxon>Actinomycetota</taxon>
        <taxon>Actinomycetes</taxon>
        <taxon>Mycobacteriales</taxon>
        <taxon>Nocardiaceae</taxon>
        <taxon>Rhodococcus</taxon>
    </lineage>
</organism>